<evidence type="ECO:0000256" key="1">
    <source>
        <dbReference type="PIRSR" id="PIRSR018571-1"/>
    </source>
</evidence>
<dbReference type="OrthoDB" id="2690199at2"/>
<dbReference type="STRING" id="796606.BMMGA3_05710"/>
<keyword evidence="2" id="KW-0812">Transmembrane</keyword>
<feature type="transmembrane region" description="Helical" evidence="2">
    <location>
        <begin position="90"/>
        <end position="110"/>
    </location>
</feature>
<feature type="transmembrane region" description="Helical" evidence="2">
    <location>
        <begin position="130"/>
        <end position="147"/>
    </location>
</feature>
<sequence>MTVYLDVIWALNFLFDSLLLYLTATILKRNCQIWRVFLGGFIGSIIILLSVTPLHSYSSHPLSKLLFSVAMIVAVFGYKRWRYFFNGLMTFYMTTFLAGGAIIGAHYFIQFDFKLSSSVMLSSVRGFGDPISWLFVLIGFPIAWHFSKRNFDSIEVVKLQYEQLVNVKITIWGREIFIRGLIDSGNQLYDPISKLPVMFVSLKKADERVPDIILKIAENPEEVIFGNKEIPSKLEKIMRIIPTRVVGQEHQLIIGLKPENIEIERNGVCWQTKSGLVSFTMQQLSADDSFQCIVHPKMLTGPIKEDQYKNVSQY</sequence>
<keyword evidence="2" id="KW-0472">Membrane</keyword>
<proteinExistence type="predicted"/>
<dbReference type="EMBL" id="CP007739">
    <property type="protein sequence ID" value="AIE59570.1"/>
    <property type="molecule type" value="Genomic_DNA"/>
</dbReference>
<dbReference type="GO" id="GO:0006508">
    <property type="term" value="P:proteolysis"/>
    <property type="evidence" value="ECO:0007669"/>
    <property type="project" value="InterPro"/>
</dbReference>
<dbReference type="PIRSF" id="PIRSF018571">
    <property type="entry name" value="SpoIIGA"/>
    <property type="match status" value="1"/>
</dbReference>
<evidence type="ECO:0000256" key="2">
    <source>
        <dbReference type="SAM" id="Phobius"/>
    </source>
</evidence>
<feature type="active site" evidence="1">
    <location>
        <position position="183"/>
    </location>
</feature>
<evidence type="ECO:0000313" key="3">
    <source>
        <dbReference type="EMBL" id="AIE59570.1"/>
    </source>
</evidence>
<dbReference type="Pfam" id="PF03419">
    <property type="entry name" value="Peptidase_U4"/>
    <property type="match status" value="1"/>
</dbReference>
<dbReference type="NCBIfam" id="TIGR02854">
    <property type="entry name" value="spore_II_GA"/>
    <property type="match status" value="1"/>
</dbReference>
<dbReference type="GO" id="GO:0004190">
    <property type="term" value="F:aspartic-type endopeptidase activity"/>
    <property type="evidence" value="ECO:0007669"/>
    <property type="project" value="InterPro"/>
</dbReference>
<keyword evidence="2" id="KW-1133">Transmembrane helix</keyword>
<dbReference type="eggNOG" id="ENOG50301AF">
    <property type="taxonomic scope" value="Bacteria"/>
</dbReference>
<feature type="transmembrane region" description="Helical" evidence="2">
    <location>
        <begin position="36"/>
        <end position="55"/>
    </location>
</feature>
<feature type="transmembrane region" description="Helical" evidence="2">
    <location>
        <begin position="6"/>
        <end position="24"/>
    </location>
</feature>
<feature type="transmembrane region" description="Helical" evidence="2">
    <location>
        <begin position="61"/>
        <end position="78"/>
    </location>
</feature>
<accession>I3DZ26</accession>
<evidence type="ECO:0000313" key="4">
    <source>
        <dbReference type="Proteomes" id="UP000027602"/>
    </source>
</evidence>
<reference evidence="3 4" key="1">
    <citation type="journal article" date="2015" name="BMC Genomics">
        <title>Transcriptome analysis of thermophilic methylotrophic Bacillus methanolicus MGA3 using RNA-sequencing provides detailed insights into its previously uncharted transcriptional landscape.</title>
        <authorList>
            <person name="Irla M."/>
            <person name="Neshat A."/>
            <person name="Brautaset T."/>
            <person name="Ruckert C."/>
            <person name="Kalinowski J."/>
            <person name="Wendisch V.F."/>
        </authorList>
    </citation>
    <scope>NUCLEOTIDE SEQUENCE [LARGE SCALE GENOMIC DNA]</scope>
    <source>
        <strain evidence="4">MGA3 / ATCC 53907</strain>
    </source>
</reference>
<dbReference type="MEROPS" id="A36.001"/>
<dbReference type="KEGG" id="bmet:BMMGA3_05710"/>
<organism evidence="3 4">
    <name type="scientific">Bacillus methanolicus (strain MGA3 / ATCC 53907)</name>
    <dbReference type="NCBI Taxonomy" id="796606"/>
    <lineage>
        <taxon>Bacteria</taxon>
        <taxon>Bacillati</taxon>
        <taxon>Bacillota</taxon>
        <taxon>Bacilli</taxon>
        <taxon>Bacillales</taxon>
        <taxon>Bacillaceae</taxon>
        <taxon>Bacillus</taxon>
    </lineage>
</organism>
<dbReference type="GO" id="GO:0030436">
    <property type="term" value="P:asexual sporulation"/>
    <property type="evidence" value="ECO:0007669"/>
    <property type="project" value="InterPro"/>
</dbReference>
<dbReference type="Proteomes" id="UP000027602">
    <property type="component" value="Chromosome"/>
</dbReference>
<dbReference type="RefSeq" id="WP_003348901.1">
    <property type="nucleotide sequence ID" value="NZ_ADWW01000004.1"/>
</dbReference>
<dbReference type="HOGENOM" id="CLU_059158_0_0_9"/>
<name>I3DZ26_BACMM</name>
<protein>
    <submittedName>
        <fullName evidence="3">Sigma-E processing peptidase SpoIIGA</fullName>
    </submittedName>
</protein>
<dbReference type="AlphaFoldDB" id="I3DZ26"/>
<dbReference type="InterPro" id="IPR005081">
    <property type="entry name" value="SpoIIGA"/>
</dbReference>
<gene>
    <name evidence="3" type="ORF">BMMGA3_05710</name>
</gene>
<keyword evidence="4" id="KW-1185">Reference proteome</keyword>